<dbReference type="Proteomes" id="UP000321797">
    <property type="component" value="Unassembled WGS sequence"/>
</dbReference>
<dbReference type="AlphaFoldDB" id="A0A5C7YC26"/>
<evidence type="ECO:0000313" key="2">
    <source>
        <dbReference type="EMBL" id="TXI59635.1"/>
    </source>
</evidence>
<reference evidence="2 3" key="1">
    <citation type="submission" date="2018-09" db="EMBL/GenBank/DDBJ databases">
        <title>Metagenome Assembled Genomes from an Advanced Water Purification Facility.</title>
        <authorList>
            <person name="Stamps B.W."/>
            <person name="Spear J.R."/>
        </authorList>
    </citation>
    <scope>NUCLEOTIDE SEQUENCE [LARGE SCALE GENOMIC DNA]</scope>
    <source>
        <strain evidence="2">Bin_29_2</strain>
    </source>
</reference>
<gene>
    <name evidence="2" type="ORF">E6Q54_02165</name>
</gene>
<name>A0A5C7YC26_9MYCO</name>
<keyword evidence="2" id="KW-0067">ATP-binding</keyword>
<evidence type="ECO:0000313" key="3">
    <source>
        <dbReference type="Proteomes" id="UP000321797"/>
    </source>
</evidence>
<dbReference type="OrthoDB" id="8482304at2"/>
<keyword evidence="2" id="KW-0547">Nucleotide-binding</keyword>
<dbReference type="InterPro" id="IPR027417">
    <property type="entry name" value="P-loop_NTPase"/>
</dbReference>
<dbReference type="GO" id="GO:0005524">
    <property type="term" value="F:ATP binding"/>
    <property type="evidence" value="ECO:0007669"/>
    <property type="project" value="UniProtKB-KW"/>
</dbReference>
<dbReference type="Pfam" id="PF13191">
    <property type="entry name" value="AAA_16"/>
    <property type="match status" value="1"/>
</dbReference>
<comment type="caution">
    <text evidence="2">The sequence shown here is derived from an EMBL/GenBank/DDBJ whole genome shotgun (WGS) entry which is preliminary data.</text>
</comment>
<dbReference type="InterPro" id="IPR041664">
    <property type="entry name" value="AAA_16"/>
</dbReference>
<protein>
    <submittedName>
        <fullName evidence="2">ATP-binding protein</fullName>
    </submittedName>
</protein>
<accession>A0A5C7YC26</accession>
<feature type="domain" description="Orc1-like AAA ATPase" evidence="1">
    <location>
        <begin position="8"/>
        <end position="157"/>
    </location>
</feature>
<dbReference type="RefSeq" id="WP_131701168.1">
    <property type="nucleotide sequence ID" value="NZ_JACKUJ010000016.1"/>
</dbReference>
<dbReference type="EMBL" id="SSGD01000012">
    <property type="protein sequence ID" value="TXI59635.1"/>
    <property type="molecule type" value="Genomic_DNA"/>
</dbReference>
<evidence type="ECO:0000259" key="1">
    <source>
        <dbReference type="Pfam" id="PF13191"/>
    </source>
</evidence>
<organism evidence="2 3">
    <name type="scientific">Mycolicibacter arupensis</name>
    <dbReference type="NCBI Taxonomy" id="342002"/>
    <lineage>
        <taxon>Bacteria</taxon>
        <taxon>Bacillati</taxon>
        <taxon>Actinomycetota</taxon>
        <taxon>Actinomycetes</taxon>
        <taxon>Mycobacteriales</taxon>
        <taxon>Mycobacteriaceae</taxon>
        <taxon>Mycolicibacter</taxon>
    </lineage>
</organism>
<proteinExistence type="predicted"/>
<dbReference type="SUPFAM" id="SSF52540">
    <property type="entry name" value="P-loop containing nucleoside triphosphate hydrolases"/>
    <property type="match status" value="1"/>
</dbReference>
<sequence length="179" mass="18474">MSTTVPRPEMRAVADLLARARPGPAALMVEGEAGIGKTTLVLHALEVARNQGFSVLSAHGSVAEVEYAYAAVADSIGGIDQAVLAKLTSQQRRALDRAQDALTAGAPDIDERTIAAAFCAAIENLSATSPVLLALDDAQWLEPSSRAVIGSTARRLSGAVACWSRSGSANLMALTPHVG</sequence>
<dbReference type="Gene3D" id="3.40.50.300">
    <property type="entry name" value="P-loop containing nucleotide triphosphate hydrolases"/>
    <property type="match status" value="1"/>
</dbReference>